<reference evidence="2 3" key="1">
    <citation type="journal article" date="2013" name="BMC Genomics">
        <title>The miniature genome of a carnivorous plant Genlisea aurea contains a low number of genes and short non-coding sequences.</title>
        <authorList>
            <person name="Leushkin E.V."/>
            <person name="Sutormin R.A."/>
            <person name="Nabieva E.R."/>
            <person name="Penin A.A."/>
            <person name="Kondrashov A.S."/>
            <person name="Logacheva M.D."/>
        </authorList>
    </citation>
    <scope>NUCLEOTIDE SEQUENCE [LARGE SCALE GENOMIC DNA]</scope>
</reference>
<dbReference type="GO" id="GO:0034498">
    <property type="term" value="P:early endosome to Golgi transport"/>
    <property type="evidence" value="ECO:0007669"/>
    <property type="project" value="TreeGrafter"/>
</dbReference>
<dbReference type="EMBL" id="AUSU01007580">
    <property type="protein sequence ID" value="EPS60424.1"/>
    <property type="molecule type" value="Genomic_DNA"/>
</dbReference>
<evidence type="ECO:0000313" key="2">
    <source>
        <dbReference type="EMBL" id="EPS60424.1"/>
    </source>
</evidence>
<dbReference type="GO" id="GO:0006891">
    <property type="term" value="P:intra-Golgi vesicle-mediated transport"/>
    <property type="evidence" value="ECO:0007669"/>
    <property type="project" value="TreeGrafter"/>
</dbReference>
<dbReference type="Pfam" id="PF12584">
    <property type="entry name" value="TRAPPC10"/>
    <property type="match status" value="1"/>
</dbReference>
<dbReference type="Proteomes" id="UP000015453">
    <property type="component" value="Unassembled WGS sequence"/>
</dbReference>
<dbReference type="PANTHER" id="PTHR13251">
    <property type="entry name" value="EPILEPSY HOLOPROSENCEPHALY CANDIDATE 1/TMEM1"/>
    <property type="match status" value="1"/>
</dbReference>
<accession>S8C176</accession>
<dbReference type="InterPro" id="IPR045126">
    <property type="entry name" value="TRAPPC10/Trs130"/>
</dbReference>
<dbReference type="GO" id="GO:1990071">
    <property type="term" value="C:TRAPPII protein complex"/>
    <property type="evidence" value="ECO:0007669"/>
    <property type="project" value="InterPro"/>
</dbReference>
<protein>
    <recommendedName>
        <fullName evidence="1">TRAPPC10/Trs130 C-terminal domain-containing protein</fullName>
    </recommendedName>
</protein>
<dbReference type="OrthoDB" id="10256906at2759"/>
<evidence type="ECO:0000313" key="3">
    <source>
        <dbReference type="Proteomes" id="UP000015453"/>
    </source>
</evidence>
<evidence type="ECO:0000259" key="1">
    <source>
        <dbReference type="Pfam" id="PF12584"/>
    </source>
</evidence>
<dbReference type="AlphaFoldDB" id="S8C176"/>
<feature type="domain" description="TRAPPC10/Trs130 C-terminal" evidence="1">
    <location>
        <begin position="141"/>
        <end position="221"/>
    </location>
</feature>
<feature type="non-terminal residue" evidence="2">
    <location>
        <position position="1"/>
    </location>
</feature>
<proteinExistence type="predicted"/>
<sequence length="255" mass="27192">VILQSQVKASLSIFNAGVDLQEGFAHAGKLDGRPISDFFPLAVSSNSKAGLIFSVKLPDSDVNGRSSAGEANGGLRSESILNVRYTISGTRNVGAHNPVAQEEGSSDGNVEHLTFRSLLPLQRPVLDPCFVVGFLPIPSSGLRVGQLVTMQWRLERLKNPATSADEDEVLYEVNINSGNWMIAGKKRGYASLSTKQGSRIVISILCLPLVAGYVRPPQLSLPDVDQADISCNPPAPHLVCVLPPLLSSSYCITAS</sequence>
<dbReference type="PANTHER" id="PTHR13251:SF3">
    <property type="entry name" value="TRAFFICKING PROTEIN PARTICLE COMPLEX SUBUNIT 10"/>
    <property type="match status" value="1"/>
</dbReference>
<dbReference type="InterPro" id="IPR022233">
    <property type="entry name" value="TRAPPC10/Trs130_C"/>
</dbReference>
<dbReference type="GO" id="GO:0005829">
    <property type="term" value="C:cytosol"/>
    <property type="evidence" value="ECO:0007669"/>
    <property type="project" value="GOC"/>
</dbReference>
<comment type="caution">
    <text evidence="2">The sequence shown here is derived from an EMBL/GenBank/DDBJ whole genome shotgun (WGS) entry which is preliminary data.</text>
</comment>
<organism evidence="2 3">
    <name type="scientific">Genlisea aurea</name>
    <dbReference type="NCBI Taxonomy" id="192259"/>
    <lineage>
        <taxon>Eukaryota</taxon>
        <taxon>Viridiplantae</taxon>
        <taxon>Streptophyta</taxon>
        <taxon>Embryophyta</taxon>
        <taxon>Tracheophyta</taxon>
        <taxon>Spermatophyta</taxon>
        <taxon>Magnoliopsida</taxon>
        <taxon>eudicotyledons</taxon>
        <taxon>Gunneridae</taxon>
        <taxon>Pentapetalae</taxon>
        <taxon>asterids</taxon>
        <taxon>lamiids</taxon>
        <taxon>Lamiales</taxon>
        <taxon>Lentibulariaceae</taxon>
        <taxon>Genlisea</taxon>
    </lineage>
</organism>
<keyword evidence="3" id="KW-1185">Reference proteome</keyword>
<name>S8C176_9LAMI</name>
<gene>
    <name evidence="2" type="ORF">M569_14380</name>
</gene>